<reference evidence="9" key="1">
    <citation type="journal article" date="2019" name="Int. J. Syst. Evol. Microbiol.">
        <title>The Global Catalogue of Microorganisms (GCM) 10K type strain sequencing project: providing services to taxonomists for standard genome sequencing and annotation.</title>
        <authorList>
            <consortium name="The Broad Institute Genomics Platform"/>
            <consortium name="The Broad Institute Genome Sequencing Center for Infectious Disease"/>
            <person name="Wu L."/>
            <person name="Ma J."/>
        </authorList>
    </citation>
    <scope>NUCLEOTIDE SEQUENCE [LARGE SCALE GENOMIC DNA]</scope>
    <source>
        <strain evidence="9">CCUG 60898</strain>
    </source>
</reference>
<feature type="chain" id="PRO_5045300045" description="Receptor L-domain domain-containing protein" evidence="6">
    <location>
        <begin position="24"/>
        <end position="323"/>
    </location>
</feature>
<comment type="caution">
    <text evidence="8">The sequence shown here is derived from an EMBL/GenBank/DDBJ whole genome shotgun (WGS) entry which is preliminary data.</text>
</comment>
<dbReference type="PANTHER" id="PTHR31018">
    <property type="entry name" value="SPORULATION-SPECIFIC PROTEIN-RELATED"/>
    <property type="match status" value="1"/>
</dbReference>
<dbReference type="Gene3D" id="3.80.20.20">
    <property type="entry name" value="Receptor L-domain"/>
    <property type="match status" value="1"/>
</dbReference>
<gene>
    <name evidence="8" type="ORF">ACFQ1G_09625</name>
</gene>
<keyword evidence="4 6" id="KW-0732">Signal</keyword>
<protein>
    <recommendedName>
        <fullName evidence="7">Receptor L-domain domain-containing protein</fullName>
    </recommendedName>
</protein>
<keyword evidence="5" id="KW-0325">Glycoprotein</keyword>
<accession>A0ABW3IG26</accession>
<sequence>MKFSFLSLFLAFFLFSCSSESPSEEPNPEPAEKYFNNHKSLTTQTEVEDFGEKGFTVITGNLIIGVETSSDPITNLSSLSSLTSVRGDIVIIGTSLEDLDGLENIDLEDDSYLSLINNPHLMEIRGLRGITGQLKQLDIRLSPKLESLAGLEGVTNVTYNLELRDLEKLNNLSALSNIQHPVEYLTLNQTGITSTTGLSNIPAVTDLSLFHNDNLISLHLAGLQQVKRFSISHNSSLENINGLTGLKEVENFNIGYNASLQNLDGLETLERPVNMSMSVSNNSSLGNFCGLQTLTSKGWTGFNAYQNLYNPTIEQVAGEECQI</sequence>
<dbReference type="PANTHER" id="PTHR31018:SF3">
    <property type="entry name" value="RECEPTOR PROTEIN-TYROSINE KINASE"/>
    <property type="match status" value="1"/>
</dbReference>
<proteinExistence type="predicted"/>
<feature type="signal peptide" evidence="6">
    <location>
        <begin position="1"/>
        <end position="23"/>
    </location>
</feature>
<evidence type="ECO:0000256" key="6">
    <source>
        <dbReference type="SAM" id="SignalP"/>
    </source>
</evidence>
<name>A0ABW3IG26_9FLAO</name>
<evidence type="ECO:0000256" key="1">
    <source>
        <dbReference type="ARBA" id="ARBA00004191"/>
    </source>
</evidence>
<evidence type="ECO:0000256" key="3">
    <source>
        <dbReference type="ARBA" id="ARBA00022525"/>
    </source>
</evidence>
<evidence type="ECO:0000313" key="9">
    <source>
        <dbReference type="Proteomes" id="UP001597100"/>
    </source>
</evidence>
<dbReference type="InterPro" id="IPR032675">
    <property type="entry name" value="LRR_dom_sf"/>
</dbReference>
<dbReference type="Gene3D" id="3.80.10.10">
    <property type="entry name" value="Ribonuclease Inhibitor"/>
    <property type="match status" value="1"/>
</dbReference>
<dbReference type="InterPro" id="IPR036941">
    <property type="entry name" value="Rcpt_L-dom_sf"/>
</dbReference>
<dbReference type="EMBL" id="JBHTJP010000035">
    <property type="protein sequence ID" value="MFD0977051.1"/>
    <property type="molecule type" value="Genomic_DNA"/>
</dbReference>
<evidence type="ECO:0000256" key="5">
    <source>
        <dbReference type="ARBA" id="ARBA00023180"/>
    </source>
</evidence>
<dbReference type="Pfam" id="PF01030">
    <property type="entry name" value="Recep_L_domain"/>
    <property type="match status" value="1"/>
</dbReference>
<dbReference type="Proteomes" id="UP001597100">
    <property type="component" value="Unassembled WGS sequence"/>
</dbReference>
<comment type="subcellular location">
    <subcellularLocation>
        <location evidence="1">Secreted</location>
        <location evidence="1">Cell wall</location>
    </subcellularLocation>
</comment>
<dbReference type="InterPro" id="IPR051648">
    <property type="entry name" value="CWI-Assembly_Regulator"/>
</dbReference>
<evidence type="ECO:0000259" key="7">
    <source>
        <dbReference type="Pfam" id="PF01030"/>
    </source>
</evidence>
<dbReference type="SUPFAM" id="SSF52058">
    <property type="entry name" value="L domain-like"/>
    <property type="match status" value="1"/>
</dbReference>
<evidence type="ECO:0000256" key="4">
    <source>
        <dbReference type="ARBA" id="ARBA00022729"/>
    </source>
</evidence>
<dbReference type="RefSeq" id="WP_380739018.1">
    <property type="nucleotide sequence ID" value="NZ_JBHTJP010000035.1"/>
</dbReference>
<keyword evidence="3" id="KW-0964">Secreted</keyword>
<dbReference type="PROSITE" id="PS51257">
    <property type="entry name" value="PROKAR_LIPOPROTEIN"/>
    <property type="match status" value="1"/>
</dbReference>
<dbReference type="InterPro" id="IPR000494">
    <property type="entry name" value="Rcpt_L-dom"/>
</dbReference>
<evidence type="ECO:0000313" key="8">
    <source>
        <dbReference type="EMBL" id="MFD0977051.1"/>
    </source>
</evidence>
<organism evidence="8 9">
    <name type="scientific">Salinimicrobium gaetbulicola</name>
    <dbReference type="NCBI Taxonomy" id="999702"/>
    <lineage>
        <taxon>Bacteria</taxon>
        <taxon>Pseudomonadati</taxon>
        <taxon>Bacteroidota</taxon>
        <taxon>Flavobacteriia</taxon>
        <taxon>Flavobacteriales</taxon>
        <taxon>Flavobacteriaceae</taxon>
        <taxon>Salinimicrobium</taxon>
    </lineage>
</organism>
<feature type="domain" description="Receptor L-domain" evidence="7">
    <location>
        <begin position="56"/>
        <end position="105"/>
    </location>
</feature>
<evidence type="ECO:0000256" key="2">
    <source>
        <dbReference type="ARBA" id="ARBA00022512"/>
    </source>
</evidence>
<keyword evidence="2" id="KW-0134">Cell wall</keyword>
<keyword evidence="9" id="KW-1185">Reference proteome</keyword>